<feature type="compositionally biased region" description="Basic and acidic residues" evidence="2">
    <location>
        <begin position="1"/>
        <end position="12"/>
    </location>
</feature>
<evidence type="ECO:0000313" key="4">
    <source>
        <dbReference type="Proteomes" id="UP000011687"/>
    </source>
</evidence>
<feature type="compositionally biased region" description="Gly residues" evidence="2">
    <location>
        <begin position="48"/>
        <end position="58"/>
    </location>
</feature>
<evidence type="ECO:0000313" key="3">
    <source>
        <dbReference type="EMBL" id="EMA10443.1"/>
    </source>
</evidence>
<dbReference type="EMBL" id="AOLS01000115">
    <property type="protein sequence ID" value="EMA10443.1"/>
    <property type="molecule type" value="Genomic_DNA"/>
</dbReference>
<accession>M0JPY7</accession>
<organism evidence="3 4">
    <name type="scientific">Haloarcula marismortui ATCC 33799</name>
    <dbReference type="NCBI Taxonomy" id="662475"/>
    <lineage>
        <taxon>Archaea</taxon>
        <taxon>Methanobacteriati</taxon>
        <taxon>Methanobacteriota</taxon>
        <taxon>Stenosarchaea group</taxon>
        <taxon>Halobacteria</taxon>
        <taxon>Halobacteriales</taxon>
        <taxon>Haloarculaceae</taxon>
        <taxon>Haloarcula</taxon>
    </lineage>
</organism>
<dbReference type="PANTHER" id="PTHR30006:SF2">
    <property type="entry name" value="ABC TRANSPORTER SUBSTRATE-BINDING PROTEIN"/>
    <property type="match status" value="1"/>
</dbReference>
<dbReference type="GeneID" id="40151243"/>
<dbReference type="PROSITE" id="PS51318">
    <property type="entry name" value="TAT"/>
    <property type="match status" value="1"/>
</dbReference>
<dbReference type="Proteomes" id="UP000011687">
    <property type="component" value="Unassembled WGS sequence"/>
</dbReference>
<reference evidence="3 4" key="1">
    <citation type="journal article" date="2014" name="PLoS Genet.">
        <title>Phylogenetically driven sequencing of extremely halophilic archaea reveals strategies for static and dynamic osmo-response.</title>
        <authorList>
            <person name="Becker E.A."/>
            <person name="Seitzer P.M."/>
            <person name="Tritt A."/>
            <person name="Larsen D."/>
            <person name="Krusor M."/>
            <person name="Yao A.I."/>
            <person name="Wu D."/>
            <person name="Madern D."/>
            <person name="Eisen J.A."/>
            <person name="Darling A.E."/>
            <person name="Facciotti M.T."/>
        </authorList>
    </citation>
    <scope>NUCLEOTIDE SEQUENCE [LARGE SCALE GENOMIC DNA]</scope>
    <source>
        <strain evidence="3 4">ATCC 33799</strain>
    </source>
</reference>
<proteinExistence type="predicted"/>
<name>M0JPY7_9EURY</name>
<feature type="region of interest" description="Disordered" evidence="2">
    <location>
        <begin position="45"/>
        <end position="68"/>
    </location>
</feature>
<dbReference type="PATRIC" id="fig|662475.6.peg.3946"/>
<feature type="region of interest" description="Disordered" evidence="2">
    <location>
        <begin position="1"/>
        <end position="20"/>
    </location>
</feature>
<sequence>MCGNNEHTESEPIRQSGTSRRRFLTAAGAGTAGVFAGCASLASDDGDGGTGGESGGASTGDSSSGQDFSGETLRVMVWSGNYADRFEETIKPMYEERTGGRLQVNRGWNEILAKIRSAPEDQPPFDVTITEGYFYLLGRNDDLFLPVREENVPNLDGVIDYYTDFRTTEFGVPVDGAPTTLIYRNDIDFEPTTWADLAAPEAANGNGIGIDKGFWWFPQHDAAVAMDAKELAGEVYDEDLSMDVFDYMEEQWNIQGWASSGEDIWQLFENGIIDHAQWYYEQTAYDIDDYPNLSHTAPDRNSGFVNHWCPVRGTDKRRMAEDFLNFLLDAETQTRWSENSPTLFTNTDMEYATEKLNEDLPNNSDEAALVAWPEFDYINSNFDSFNQRISEMEASSN</sequence>
<keyword evidence="4" id="KW-1185">Reference proteome</keyword>
<evidence type="ECO:0000256" key="2">
    <source>
        <dbReference type="SAM" id="MobiDB-lite"/>
    </source>
</evidence>
<dbReference type="Pfam" id="PF13416">
    <property type="entry name" value="SBP_bac_8"/>
    <property type="match status" value="1"/>
</dbReference>
<protein>
    <submittedName>
        <fullName evidence="3">Spermidine/putrescine transporter substrate binding protein</fullName>
    </submittedName>
</protein>
<comment type="caution">
    <text evidence="3">The sequence shown here is derived from an EMBL/GenBank/DDBJ whole genome shotgun (WGS) entry which is preliminary data.</text>
</comment>
<evidence type="ECO:0000256" key="1">
    <source>
        <dbReference type="ARBA" id="ARBA00022729"/>
    </source>
</evidence>
<dbReference type="AlphaFoldDB" id="M0JPY7"/>
<dbReference type="InterPro" id="IPR006311">
    <property type="entry name" value="TAT_signal"/>
</dbReference>
<dbReference type="SUPFAM" id="SSF53850">
    <property type="entry name" value="Periplasmic binding protein-like II"/>
    <property type="match status" value="1"/>
</dbReference>
<dbReference type="InterPro" id="IPR006059">
    <property type="entry name" value="SBP"/>
</dbReference>
<dbReference type="RefSeq" id="WP_007190551.1">
    <property type="nucleotide sequence ID" value="NZ_AOLS01000115.1"/>
</dbReference>
<dbReference type="PANTHER" id="PTHR30006">
    <property type="entry name" value="THIAMINE-BINDING PERIPLASMIC PROTEIN-RELATED"/>
    <property type="match status" value="1"/>
</dbReference>
<keyword evidence="1" id="KW-0732">Signal</keyword>
<gene>
    <name evidence="3" type="ORF">C435_20183</name>
</gene>
<dbReference type="Gene3D" id="3.40.190.10">
    <property type="entry name" value="Periplasmic binding protein-like II"/>
    <property type="match status" value="2"/>
</dbReference>